<evidence type="ECO:0000256" key="9">
    <source>
        <dbReference type="SAM" id="Phobius"/>
    </source>
</evidence>
<dbReference type="PROSITE" id="PS51109">
    <property type="entry name" value="G5"/>
    <property type="match status" value="1"/>
</dbReference>
<evidence type="ECO:0000256" key="2">
    <source>
        <dbReference type="ARBA" id="ARBA00022670"/>
    </source>
</evidence>
<dbReference type="InterPro" id="IPR018392">
    <property type="entry name" value="LysM"/>
</dbReference>
<dbReference type="InterPro" id="IPR016047">
    <property type="entry name" value="M23ase_b-sheet_dom"/>
</dbReference>
<feature type="domain" description="G5" evidence="10">
    <location>
        <begin position="414"/>
        <end position="494"/>
    </location>
</feature>
<keyword evidence="5" id="KW-0378">Hydrolase</keyword>
<dbReference type="PANTHER" id="PTHR21666:SF288">
    <property type="entry name" value="CELL DIVISION PROTEIN YTFB"/>
    <property type="match status" value="1"/>
</dbReference>
<keyword evidence="2" id="KW-0645">Protease</keyword>
<feature type="domain" description="LysM" evidence="11">
    <location>
        <begin position="363"/>
        <end position="407"/>
    </location>
</feature>
<evidence type="ECO:0000313" key="12">
    <source>
        <dbReference type="EMBL" id="MST68796.1"/>
    </source>
</evidence>
<dbReference type="Gene3D" id="3.10.350.10">
    <property type="entry name" value="LysM domain"/>
    <property type="match status" value="1"/>
</dbReference>
<keyword evidence="9" id="KW-0812">Transmembrane</keyword>
<organism evidence="12">
    <name type="scientific">Baileyella intestinalis</name>
    <dbReference type="NCBI Taxonomy" id="2606709"/>
    <lineage>
        <taxon>Bacteria</taxon>
        <taxon>Bacillati</taxon>
        <taxon>Bacillota</taxon>
        <taxon>Clostridia</taxon>
        <taxon>Peptostreptococcales</taxon>
        <taxon>Anaerovoracaceae</taxon>
        <taxon>Baileyella</taxon>
    </lineage>
</organism>
<evidence type="ECO:0000259" key="10">
    <source>
        <dbReference type="PROSITE" id="PS51109"/>
    </source>
</evidence>
<dbReference type="InterPro" id="IPR011098">
    <property type="entry name" value="G5_dom"/>
</dbReference>
<dbReference type="GO" id="GO:0006508">
    <property type="term" value="P:proteolysis"/>
    <property type="evidence" value="ECO:0007669"/>
    <property type="project" value="UniProtKB-KW"/>
</dbReference>
<evidence type="ECO:0000259" key="11">
    <source>
        <dbReference type="PROSITE" id="PS51782"/>
    </source>
</evidence>
<dbReference type="PANTHER" id="PTHR21666">
    <property type="entry name" value="PEPTIDASE-RELATED"/>
    <property type="match status" value="1"/>
</dbReference>
<dbReference type="Gene3D" id="2.70.70.10">
    <property type="entry name" value="Glucose Permease (Domain IIA)"/>
    <property type="match status" value="1"/>
</dbReference>
<gene>
    <name evidence="12" type="ORF">FYJ66_04220</name>
</gene>
<keyword evidence="9" id="KW-1133">Transmembrane helix</keyword>
<accession>A0A6A8MBU9</accession>
<dbReference type="CDD" id="cd12797">
    <property type="entry name" value="M23_peptidase"/>
    <property type="match status" value="1"/>
</dbReference>
<sequence length="622" mass="69487">MEYKKEPDQIKEENNNGSELRKISGDRALWAAAAARAEERLKNLEKDNSQPVTGSENTVDTRTEPETISQPAENPGKPEVKEKNPEKNSRNKKKKTKEKRKKEKTRKTKENKKREKKKSRKKKKEQPGFFGRIGRKFVNGGAALVEFHDRIQGACDRFFASMGFSLVKEYDSVVRRYKRSSRQIYGSLFSMFIISCAMLLVFEHFTAYQYAYNGRVLGYVKSQNDVVNVLKVAGNKLSSSNKAHIKFTANDNIKMNKVSVFNRDMDTPDQVVNKLTYMTDIEVSAVAICQDGKLMTIVENKQAADDVIKRIKESYQTPNEGMKITKTDFETPVDTKEVQVMLTSVGSKGDALHDLTEGGTIEIRHIVNEGETVNSIAKEFNVSPSDIKDMETGETVSKAESGSRVRIQKKIDPLKVITIEKGTTTETIPFETEEKQSSDLYKDETYVQQEGADGRQAITGTITKENGKEIKRYISKKEVIKEPVKKIVLIGTKERPKTDPTGTFATPIRGATITSEFGARWGRMHEGIDYGASTGTPIYASDGGTVTLAGVYGGYGNCVEIKHSGGYSTRYGHMSRFAVSQGEKVYQGQVIGYVGNTGRSTGSHLHFEVRLNGVAQNPRNYV</sequence>
<reference evidence="12" key="1">
    <citation type="submission" date="2019-09" db="EMBL/GenBank/DDBJ databases">
        <title>In-depth cultivation of the pig gut microbiome towards novel bacterial diversity and tailored functional studies.</title>
        <authorList>
            <person name="Wylensek D."/>
            <person name="Hitch T.C.A."/>
            <person name="Clavel T."/>
        </authorList>
    </citation>
    <scope>NUCLEOTIDE SEQUENCE</scope>
    <source>
        <strain evidence="12">RF-744-FAT-WT-3</strain>
    </source>
</reference>
<feature type="region of interest" description="Disordered" evidence="8">
    <location>
        <begin position="1"/>
        <end position="24"/>
    </location>
</feature>
<dbReference type="Pfam" id="PF07501">
    <property type="entry name" value="G5"/>
    <property type="match status" value="1"/>
</dbReference>
<dbReference type="SMART" id="SM01208">
    <property type="entry name" value="G5"/>
    <property type="match status" value="1"/>
</dbReference>
<feature type="compositionally biased region" description="Basic residues" evidence="8">
    <location>
        <begin position="90"/>
        <end position="124"/>
    </location>
</feature>
<feature type="transmembrane region" description="Helical" evidence="9">
    <location>
        <begin position="184"/>
        <end position="202"/>
    </location>
</feature>
<feature type="compositionally biased region" description="Basic and acidic residues" evidence="8">
    <location>
        <begin position="76"/>
        <end position="89"/>
    </location>
</feature>
<keyword evidence="6" id="KW-0862">Zinc</keyword>
<proteinExistence type="predicted"/>
<feature type="compositionally biased region" description="Polar residues" evidence="8">
    <location>
        <begin position="49"/>
        <end position="58"/>
    </location>
</feature>
<name>A0A6A8MBU9_9FIRM</name>
<keyword evidence="4" id="KW-0732">Signal</keyword>
<protein>
    <submittedName>
        <fullName evidence="12">Peptidoglycan DD-metalloendopeptidase family protein</fullName>
    </submittedName>
</protein>
<dbReference type="GO" id="GO:0004222">
    <property type="term" value="F:metalloendopeptidase activity"/>
    <property type="evidence" value="ECO:0007669"/>
    <property type="project" value="TreeGrafter"/>
</dbReference>
<dbReference type="InterPro" id="IPR050570">
    <property type="entry name" value="Cell_wall_metabolism_enzyme"/>
</dbReference>
<comment type="caution">
    <text evidence="12">The sequence shown here is derived from an EMBL/GenBank/DDBJ whole genome shotgun (WGS) entry which is preliminary data.</text>
</comment>
<comment type="cofactor">
    <cofactor evidence="1">
        <name>Zn(2+)</name>
        <dbReference type="ChEBI" id="CHEBI:29105"/>
    </cofactor>
</comment>
<evidence type="ECO:0000256" key="5">
    <source>
        <dbReference type="ARBA" id="ARBA00022801"/>
    </source>
</evidence>
<dbReference type="CDD" id="cd00118">
    <property type="entry name" value="LysM"/>
    <property type="match status" value="1"/>
</dbReference>
<feature type="region of interest" description="Disordered" evidence="8">
    <location>
        <begin position="41"/>
        <end position="126"/>
    </location>
</feature>
<dbReference type="AlphaFoldDB" id="A0A6A8MBU9"/>
<dbReference type="Gene3D" id="2.20.230.10">
    <property type="entry name" value="Resuscitation-promoting factor rpfb"/>
    <property type="match status" value="1"/>
</dbReference>
<dbReference type="InterPro" id="IPR036779">
    <property type="entry name" value="LysM_dom_sf"/>
</dbReference>
<dbReference type="PROSITE" id="PS51782">
    <property type="entry name" value="LYSM"/>
    <property type="match status" value="1"/>
</dbReference>
<evidence type="ECO:0000256" key="8">
    <source>
        <dbReference type="SAM" id="MobiDB-lite"/>
    </source>
</evidence>
<dbReference type="EMBL" id="VUNB01000003">
    <property type="protein sequence ID" value="MST68796.1"/>
    <property type="molecule type" value="Genomic_DNA"/>
</dbReference>
<evidence type="ECO:0000256" key="1">
    <source>
        <dbReference type="ARBA" id="ARBA00001947"/>
    </source>
</evidence>
<keyword evidence="7" id="KW-0482">Metalloprotease</keyword>
<dbReference type="GO" id="GO:0046872">
    <property type="term" value="F:metal ion binding"/>
    <property type="evidence" value="ECO:0007669"/>
    <property type="project" value="UniProtKB-KW"/>
</dbReference>
<dbReference type="RefSeq" id="WP_154572266.1">
    <property type="nucleotide sequence ID" value="NZ_VUNB01000003.1"/>
</dbReference>
<dbReference type="Pfam" id="PF01551">
    <property type="entry name" value="Peptidase_M23"/>
    <property type="match status" value="1"/>
</dbReference>
<evidence type="ECO:0000256" key="4">
    <source>
        <dbReference type="ARBA" id="ARBA00022729"/>
    </source>
</evidence>
<keyword evidence="3" id="KW-0479">Metal-binding</keyword>
<dbReference type="InterPro" id="IPR011055">
    <property type="entry name" value="Dup_hybrid_motif"/>
</dbReference>
<evidence type="ECO:0000256" key="7">
    <source>
        <dbReference type="ARBA" id="ARBA00023049"/>
    </source>
</evidence>
<keyword evidence="9" id="KW-0472">Membrane</keyword>
<dbReference type="SUPFAM" id="SSF51261">
    <property type="entry name" value="Duplicated hybrid motif"/>
    <property type="match status" value="1"/>
</dbReference>
<evidence type="ECO:0000256" key="6">
    <source>
        <dbReference type="ARBA" id="ARBA00022833"/>
    </source>
</evidence>
<evidence type="ECO:0000256" key="3">
    <source>
        <dbReference type="ARBA" id="ARBA00022723"/>
    </source>
</evidence>